<dbReference type="PATRIC" id="fig|243160.12.peg.696"/>
<evidence type="ECO:0000313" key="3">
    <source>
        <dbReference type="Proteomes" id="UP000006693"/>
    </source>
</evidence>
<name>A0A0H2WJA4_BURMA</name>
<protein>
    <recommendedName>
        <fullName evidence="4">DUF2486 family protein</fullName>
    </recommendedName>
</protein>
<accession>A0A0H2WJA4</accession>
<evidence type="ECO:0000313" key="2">
    <source>
        <dbReference type="EMBL" id="AAU49617.1"/>
    </source>
</evidence>
<dbReference type="Proteomes" id="UP000006693">
    <property type="component" value="Chromosome 1"/>
</dbReference>
<feature type="compositionally biased region" description="Low complexity" evidence="1">
    <location>
        <begin position="20"/>
        <end position="44"/>
    </location>
</feature>
<dbReference type="Pfam" id="PF10667">
    <property type="entry name" value="DUF2486"/>
    <property type="match status" value="1"/>
</dbReference>
<reference evidence="2 3" key="1">
    <citation type="journal article" date="2004" name="Proc. Natl. Acad. Sci. U.S.A.">
        <title>Structural flexibility in the Burkholderia mallei genome.</title>
        <authorList>
            <person name="Nierman W.C."/>
            <person name="DeShazer D."/>
            <person name="Kim H.S."/>
            <person name="Tettelin H."/>
            <person name="Nelson K.E."/>
            <person name="Feldblyum T."/>
            <person name="Ulrich R.L."/>
            <person name="Ronning C.M."/>
            <person name="Brinkac L.M."/>
            <person name="Daugherty S.C."/>
            <person name="Davidsen T.D."/>
            <person name="Deboy R.T."/>
            <person name="Dimitrov G."/>
            <person name="Dodson R.J."/>
            <person name="Durkin A.S."/>
            <person name="Gwinn M.L."/>
            <person name="Haft D.H."/>
            <person name="Khouri H."/>
            <person name="Kolonay J.F."/>
            <person name="Madupu R."/>
            <person name="Mohammoud Y."/>
            <person name="Nelson W.C."/>
            <person name="Radune D."/>
            <person name="Romero C.M."/>
            <person name="Sarria S."/>
            <person name="Selengut J."/>
            <person name="Shamblin C."/>
            <person name="Sullivan S.A."/>
            <person name="White O."/>
            <person name="Yu Y."/>
            <person name="Zafar N."/>
            <person name="Zhou L."/>
            <person name="Fraser C.M."/>
        </authorList>
    </citation>
    <scope>NUCLEOTIDE SEQUENCE [LARGE SCALE GENOMIC DNA]</scope>
    <source>
        <strain evidence="2 3">ATCC 23344</strain>
    </source>
</reference>
<proteinExistence type="predicted"/>
<dbReference type="eggNOG" id="ENOG502ZRZT">
    <property type="taxonomic scope" value="Bacteria"/>
</dbReference>
<dbReference type="InterPro" id="IPR018924">
    <property type="entry name" value="DUF2486"/>
</dbReference>
<feature type="compositionally biased region" description="Basic and acidic residues" evidence="1">
    <location>
        <begin position="45"/>
        <end position="56"/>
    </location>
</feature>
<dbReference type="HOGENOM" id="CLU_084698_0_0_4"/>
<dbReference type="EMBL" id="CP000010">
    <property type="protein sequence ID" value="AAU49617.1"/>
    <property type="molecule type" value="Genomic_DNA"/>
</dbReference>
<dbReference type="RefSeq" id="WP_004193769.1">
    <property type="nucleotide sequence ID" value="NC_006348.1"/>
</dbReference>
<dbReference type="AlphaFoldDB" id="A0A0H2WJA4"/>
<dbReference type="KEGG" id="bma:BMA0674"/>
<evidence type="ECO:0000256" key="1">
    <source>
        <dbReference type="SAM" id="MobiDB-lite"/>
    </source>
</evidence>
<gene>
    <name evidence="2" type="ordered locus">BMA0674</name>
</gene>
<dbReference type="GeneID" id="92978437"/>
<keyword evidence="3" id="KW-1185">Reference proteome</keyword>
<feature type="region of interest" description="Disordered" evidence="1">
    <location>
        <begin position="20"/>
        <end position="60"/>
    </location>
</feature>
<sequence length="236" mass="24005">MVEANASSIPVLTDVLVPGNPALARPPAAGPAQAGEPAAAAIRAGEGHDADRRDEATATEPAAVVAAAAAAAPAARDAALAPADEMRAPAPAEPSFALPAPDPLAVELPTAYPADATYADELPAAHPAPDLTPPAALPSSVPELAQAAPSFAADLEARQIAERLKSRMTRYLTGEGRGLIEARCRDALHDHAGWLVGQIAREVALALETEVAGWVTEEVGAALARRNAPARSDTTQ</sequence>
<organism evidence="2 3">
    <name type="scientific">Burkholderia mallei (strain ATCC 23344)</name>
    <dbReference type="NCBI Taxonomy" id="243160"/>
    <lineage>
        <taxon>Bacteria</taxon>
        <taxon>Pseudomonadati</taxon>
        <taxon>Pseudomonadota</taxon>
        <taxon>Betaproteobacteria</taxon>
        <taxon>Burkholderiales</taxon>
        <taxon>Burkholderiaceae</taxon>
        <taxon>Burkholderia</taxon>
        <taxon>pseudomallei group</taxon>
    </lineage>
</organism>
<evidence type="ECO:0008006" key="4">
    <source>
        <dbReference type="Google" id="ProtNLM"/>
    </source>
</evidence>